<feature type="compositionally biased region" description="Basic and acidic residues" evidence="1">
    <location>
        <begin position="185"/>
        <end position="378"/>
    </location>
</feature>
<dbReference type="PANTHER" id="PTHR45691">
    <property type="entry name" value="PROTEIN DIAPHANOUS"/>
    <property type="match status" value="1"/>
</dbReference>
<evidence type="ECO:0000313" key="3">
    <source>
        <dbReference type="EMBL" id="CAJ2509837.1"/>
    </source>
</evidence>
<evidence type="ECO:0000313" key="4">
    <source>
        <dbReference type="Proteomes" id="UP001295740"/>
    </source>
</evidence>
<dbReference type="PANTHER" id="PTHR45691:SF6">
    <property type="entry name" value="PROTEIN DIAPHANOUS"/>
    <property type="match status" value="1"/>
</dbReference>
<organism evidence="3 4">
    <name type="scientific">Anthostomella pinea</name>
    <dbReference type="NCBI Taxonomy" id="933095"/>
    <lineage>
        <taxon>Eukaryota</taxon>
        <taxon>Fungi</taxon>
        <taxon>Dikarya</taxon>
        <taxon>Ascomycota</taxon>
        <taxon>Pezizomycotina</taxon>
        <taxon>Sordariomycetes</taxon>
        <taxon>Xylariomycetidae</taxon>
        <taxon>Xylariales</taxon>
        <taxon>Xylariaceae</taxon>
        <taxon>Anthostomella</taxon>
    </lineage>
</organism>
<comment type="caution">
    <text evidence="3">The sequence shown here is derived from an EMBL/GenBank/DDBJ whole genome shotgun (WGS) entry which is preliminary data.</text>
</comment>
<feature type="compositionally biased region" description="Pro residues" evidence="1">
    <location>
        <begin position="151"/>
        <end position="181"/>
    </location>
</feature>
<dbReference type="GO" id="GO:0005884">
    <property type="term" value="C:actin filament"/>
    <property type="evidence" value="ECO:0007669"/>
    <property type="project" value="TreeGrafter"/>
</dbReference>
<proteinExistence type="predicted"/>
<reference evidence="3" key="1">
    <citation type="submission" date="2023-10" db="EMBL/GenBank/DDBJ databases">
        <authorList>
            <person name="Hackl T."/>
        </authorList>
    </citation>
    <scope>NUCLEOTIDE SEQUENCE</scope>
</reference>
<keyword evidence="2" id="KW-0812">Transmembrane</keyword>
<feature type="region of interest" description="Disordered" evidence="1">
    <location>
        <begin position="115"/>
        <end position="483"/>
    </location>
</feature>
<gene>
    <name evidence="3" type="ORF">KHLLAP_LOCUS10305</name>
</gene>
<feature type="transmembrane region" description="Helical" evidence="2">
    <location>
        <begin position="59"/>
        <end position="80"/>
    </location>
</feature>
<feature type="compositionally biased region" description="Gly residues" evidence="1">
    <location>
        <begin position="116"/>
        <end position="140"/>
    </location>
</feature>
<dbReference type="GO" id="GO:0030041">
    <property type="term" value="P:actin filament polymerization"/>
    <property type="evidence" value="ECO:0007669"/>
    <property type="project" value="TreeGrafter"/>
</dbReference>
<accession>A0AAI8VSU4</accession>
<protein>
    <submittedName>
        <fullName evidence="3">Uu.00g057370.m01.CDS01</fullName>
    </submittedName>
</protein>
<feature type="compositionally biased region" description="Pro residues" evidence="1">
    <location>
        <begin position="1"/>
        <end position="13"/>
    </location>
</feature>
<name>A0AAI8VSU4_9PEZI</name>
<feature type="compositionally biased region" description="Pro residues" evidence="1">
    <location>
        <begin position="396"/>
        <end position="412"/>
    </location>
</feature>
<dbReference type="Proteomes" id="UP001295740">
    <property type="component" value="Unassembled WGS sequence"/>
</dbReference>
<feature type="region of interest" description="Disordered" evidence="1">
    <location>
        <begin position="1"/>
        <end position="25"/>
    </location>
</feature>
<keyword evidence="2" id="KW-0472">Membrane</keyword>
<dbReference type="AlphaFoldDB" id="A0AAI8VSU4"/>
<evidence type="ECO:0000256" key="2">
    <source>
        <dbReference type="SAM" id="Phobius"/>
    </source>
</evidence>
<dbReference type="InterPro" id="IPR051412">
    <property type="entry name" value="Formin_Homology_Diaphanous_sf"/>
</dbReference>
<sequence length="700" mass="77968">MSEAPPPPPPPHGSNPRTSNSNSNSNLPPGKYDIFIIPPHSQGSGFLYLPSLKPNVNSFAAGFASALIIVALAQSMAPAFRTWWSSFQGMGNFGMILLVAAVGVGAWALGRIQQEGGPGPGGGPQGSYGGYGPSAGGYTDGFGSNAGPHPNTGPPPDHGPPPPPPPHNSPPPPRSGPPPTTPGADKPKSSWQERPEAETPKGSWEKAREETRRKDEERKVREAEQRKKEEILKRLNELRQKEARERARREQEAKDKRDHEAREKEKREKEAAEIRERAAREKKQREEEQQKKDAQERAAREKKQREEEQQKKDAQDKAQREKELRETRAREARERELRDRLEREKSLREKYEREAKEREAARVKEAEAAKAREAETTRKSTYAFSSVGEKTNPWPNGKPPARPPSPAKPNPTPTSAKRPPAPSANTFHGTEDDTYSYRPYDQPKGHSRRRSGETVFTESSYAPSQSTSRTTPPPSMRGPYTTKDPDKIVIKAVYAFVNQFSKTPASQLISGVNPVTDGLILRITTAGLFIDDDVRGIAQREWDVKAWTLKLMEVWCSSRCFNDSNASSKVNKTGAPRFKLSGRGQSKTLTGDDADTFLTDMLHSCKDECRLGPHGDWDDASSYANGTPQTAQWKQRGLHVLRATIKDQEGKRYMFVLDEEEGWKLAVGLQRLRKGSQARQLGIQPMSTAEAKNTLEMLGW</sequence>
<keyword evidence="2" id="KW-1133">Transmembrane helix</keyword>
<feature type="transmembrane region" description="Helical" evidence="2">
    <location>
        <begin position="92"/>
        <end position="110"/>
    </location>
</feature>
<evidence type="ECO:0000256" key="1">
    <source>
        <dbReference type="SAM" id="MobiDB-lite"/>
    </source>
</evidence>
<dbReference type="EMBL" id="CAUWAG010000013">
    <property type="protein sequence ID" value="CAJ2509837.1"/>
    <property type="molecule type" value="Genomic_DNA"/>
</dbReference>
<keyword evidence="4" id="KW-1185">Reference proteome</keyword>